<dbReference type="EMBL" id="BAAFSV010000005">
    <property type="protein sequence ID" value="GAB1319336.1"/>
    <property type="molecule type" value="Genomic_DNA"/>
</dbReference>
<feature type="signal peptide" evidence="1">
    <location>
        <begin position="1"/>
        <end position="19"/>
    </location>
</feature>
<comment type="caution">
    <text evidence="2">The sequence shown here is derived from an EMBL/GenBank/DDBJ whole genome shotgun (WGS) entry which is preliminary data.</text>
</comment>
<dbReference type="GeneID" id="98180288"/>
<accession>A0ABQ0GNJ1</accession>
<proteinExistence type="predicted"/>
<protein>
    <submittedName>
        <fullName evidence="2">Uncharacterized protein</fullName>
    </submittedName>
</protein>
<sequence length="76" mass="8245">MRLPLLLASAFRLFGASVALERCTVRDPYWTDKQAAALSAIFTPGQVYDIAADMAAQMPGLVRGMFTASVSEADYQ</sequence>
<evidence type="ECO:0000313" key="3">
    <source>
        <dbReference type="Proteomes" id="UP001628179"/>
    </source>
</evidence>
<evidence type="ECO:0000313" key="2">
    <source>
        <dbReference type="EMBL" id="GAB1319336.1"/>
    </source>
</evidence>
<dbReference type="Proteomes" id="UP001628179">
    <property type="component" value="Unassembled WGS sequence"/>
</dbReference>
<name>A0ABQ0GNJ1_9PEZI</name>
<gene>
    <name evidence="2" type="ORF">MFIFM68171_09546</name>
</gene>
<keyword evidence="1" id="KW-0732">Signal</keyword>
<evidence type="ECO:0000256" key="1">
    <source>
        <dbReference type="SAM" id="SignalP"/>
    </source>
</evidence>
<keyword evidence="3" id="KW-1185">Reference proteome</keyword>
<dbReference type="RefSeq" id="XP_070921066.1">
    <property type="nucleotide sequence ID" value="XM_071064965.1"/>
</dbReference>
<reference evidence="2 3" key="1">
    <citation type="submission" date="2024-09" db="EMBL/GenBank/DDBJ databases">
        <title>Itraconazole resistance in Madurella fahalii resulting from another homologue of gene encoding cytochrome P450 14-alpha sterol demethylase (CYP51).</title>
        <authorList>
            <person name="Yoshioka I."/>
            <person name="Fahal A.H."/>
            <person name="Kaneko S."/>
            <person name="Yaguchi T."/>
        </authorList>
    </citation>
    <scope>NUCLEOTIDE SEQUENCE [LARGE SCALE GENOMIC DNA]</scope>
    <source>
        <strain evidence="2 3">IFM 68171</strain>
    </source>
</reference>
<feature type="chain" id="PRO_5046813912" evidence="1">
    <location>
        <begin position="20"/>
        <end position="76"/>
    </location>
</feature>
<organism evidence="2 3">
    <name type="scientific">Madurella fahalii</name>
    <dbReference type="NCBI Taxonomy" id="1157608"/>
    <lineage>
        <taxon>Eukaryota</taxon>
        <taxon>Fungi</taxon>
        <taxon>Dikarya</taxon>
        <taxon>Ascomycota</taxon>
        <taxon>Pezizomycotina</taxon>
        <taxon>Sordariomycetes</taxon>
        <taxon>Sordariomycetidae</taxon>
        <taxon>Sordariales</taxon>
        <taxon>Sordariales incertae sedis</taxon>
        <taxon>Madurella</taxon>
    </lineage>
</organism>